<proteinExistence type="predicted"/>
<dbReference type="InterPro" id="IPR036259">
    <property type="entry name" value="MFS_trans_sf"/>
</dbReference>
<feature type="region of interest" description="Disordered" evidence="5">
    <location>
        <begin position="1"/>
        <end position="26"/>
    </location>
</feature>
<evidence type="ECO:0000256" key="4">
    <source>
        <dbReference type="ARBA" id="ARBA00023136"/>
    </source>
</evidence>
<evidence type="ECO:0000256" key="6">
    <source>
        <dbReference type="SAM" id="Phobius"/>
    </source>
</evidence>
<feature type="transmembrane region" description="Helical" evidence="6">
    <location>
        <begin position="33"/>
        <end position="58"/>
    </location>
</feature>
<feature type="domain" description="Major facilitator superfamily (MFS) profile" evidence="7">
    <location>
        <begin position="36"/>
        <end position="479"/>
    </location>
</feature>
<feature type="transmembrane region" description="Helical" evidence="6">
    <location>
        <begin position="222"/>
        <end position="241"/>
    </location>
</feature>
<feature type="transmembrane region" description="Helical" evidence="6">
    <location>
        <begin position="428"/>
        <end position="447"/>
    </location>
</feature>
<feature type="transmembrane region" description="Helical" evidence="6">
    <location>
        <begin position="382"/>
        <end position="407"/>
    </location>
</feature>
<evidence type="ECO:0000256" key="1">
    <source>
        <dbReference type="ARBA" id="ARBA00004141"/>
    </source>
</evidence>
<evidence type="ECO:0000259" key="7">
    <source>
        <dbReference type="PROSITE" id="PS50850"/>
    </source>
</evidence>
<feature type="transmembrane region" description="Helical" evidence="6">
    <location>
        <begin position="253"/>
        <end position="272"/>
    </location>
</feature>
<dbReference type="PANTHER" id="PTHR23501">
    <property type="entry name" value="MAJOR FACILITATOR SUPERFAMILY"/>
    <property type="match status" value="1"/>
</dbReference>
<evidence type="ECO:0000256" key="5">
    <source>
        <dbReference type="SAM" id="MobiDB-lite"/>
    </source>
</evidence>
<reference evidence="8 9" key="1">
    <citation type="submission" date="2018-10" db="EMBL/GenBank/DDBJ databases">
        <authorList>
            <person name="Criscuolo A."/>
        </authorList>
    </citation>
    <scope>NUCLEOTIDE SEQUENCE [LARGE SCALE GENOMIC DNA]</scope>
    <source>
        <strain evidence="8">DnA1</strain>
    </source>
</reference>
<gene>
    <name evidence="8" type="primary">bmr3_3</name>
    <name evidence="8" type="ORF">PIGHUM_02077</name>
</gene>
<sequence>MSKLPVPGPGLLESTASADAPGHPSPVEDPRQLMMALAGICAVVMLVALDSTIVGTILPRVVGELGGMPLYAWVGTGYLLASAILIPIFGRLGDLYGRKYFILVSLGLVALGSVLCGVCQSMPQLIAARTLQGVGGGIMVATAFAAPADLFPDALRRVRWQALISTCFAVTSGVGPMLGGIVTEAFGWRAAFMVSPVMAVIAFVILWRYFPLLKPLHERPPRIDWLGGILLALAVGTPMAALELGFSSNGSAAMGLLFIAVAAAAVGLLVRVERKVEQPMFPLRVLESRQSQLLNVVAVMTGAVMFVLIYYGPLLLQAEVGLSPTQAGMILAPLVACIPVGSVINGRLFPRQSEPQRLMVAGALVLAVGCAGVMFLQRGSSMAFAVATFGMCGVGLGFLIPNLTLFIQMIADRRDVGVASALIQTTRTLGSALGTALVGLVIARTSVSAGIETAMAASILACFAMIALSLRIKMKNVRR</sequence>
<feature type="transmembrane region" description="Helical" evidence="6">
    <location>
        <begin position="162"/>
        <end position="182"/>
    </location>
</feature>
<dbReference type="InterPro" id="IPR011701">
    <property type="entry name" value="MFS"/>
</dbReference>
<dbReference type="PANTHER" id="PTHR23501:SF197">
    <property type="entry name" value="COMD"/>
    <property type="match status" value="1"/>
</dbReference>
<dbReference type="Proteomes" id="UP000277294">
    <property type="component" value="Unassembled WGS sequence"/>
</dbReference>
<dbReference type="GO" id="GO:0022857">
    <property type="term" value="F:transmembrane transporter activity"/>
    <property type="evidence" value="ECO:0007669"/>
    <property type="project" value="InterPro"/>
</dbReference>
<feature type="transmembrane region" description="Helical" evidence="6">
    <location>
        <begin position="70"/>
        <end position="89"/>
    </location>
</feature>
<keyword evidence="9" id="KW-1185">Reference proteome</keyword>
<feature type="transmembrane region" description="Helical" evidence="6">
    <location>
        <begin position="188"/>
        <end position="210"/>
    </location>
</feature>
<feature type="transmembrane region" description="Helical" evidence="6">
    <location>
        <begin position="129"/>
        <end position="150"/>
    </location>
</feature>
<feature type="transmembrane region" description="Helical" evidence="6">
    <location>
        <begin position="101"/>
        <end position="123"/>
    </location>
</feature>
<keyword evidence="3 6" id="KW-1133">Transmembrane helix</keyword>
<feature type="transmembrane region" description="Helical" evidence="6">
    <location>
        <begin position="358"/>
        <end position="376"/>
    </location>
</feature>
<evidence type="ECO:0000256" key="2">
    <source>
        <dbReference type="ARBA" id="ARBA00022692"/>
    </source>
</evidence>
<accession>A0A3P4B2T0</accession>
<dbReference type="Pfam" id="PF07690">
    <property type="entry name" value="MFS_1"/>
    <property type="match status" value="1"/>
</dbReference>
<dbReference type="RefSeq" id="WP_342773187.1">
    <property type="nucleotide sequence ID" value="NZ_UWPJ01000017.1"/>
</dbReference>
<dbReference type="Gene3D" id="1.20.1720.10">
    <property type="entry name" value="Multidrug resistance protein D"/>
    <property type="match status" value="1"/>
</dbReference>
<dbReference type="InterPro" id="IPR020846">
    <property type="entry name" value="MFS_dom"/>
</dbReference>
<keyword evidence="2 6" id="KW-0812">Transmembrane</keyword>
<evidence type="ECO:0000256" key="3">
    <source>
        <dbReference type="ARBA" id="ARBA00022989"/>
    </source>
</evidence>
<keyword evidence="4 6" id="KW-0472">Membrane</keyword>
<comment type="subcellular location">
    <subcellularLocation>
        <location evidence="1">Membrane</location>
        <topology evidence="1">Multi-pass membrane protein</topology>
    </subcellularLocation>
</comment>
<dbReference type="EMBL" id="UWPJ01000017">
    <property type="protein sequence ID" value="VCU70010.1"/>
    <property type="molecule type" value="Genomic_DNA"/>
</dbReference>
<feature type="transmembrane region" description="Helical" evidence="6">
    <location>
        <begin position="293"/>
        <end position="313"/>
    </location>
</feature>
<evidence type="ECO:0000313" key="8">
    <source>
        <dbReference type="EMBL" id="VCU70010.1"/>
    </source>
</evidence>
<dbReference type="AlphaFoldDB" id="A0A3P4B2T0"/>
<dbReference type="GO" id="GO:0005886">
    <property type="term" value="C:plasma membrane"/>
    <property type="evidence" value="ECO:0007669"/>
    <property type="project" value="TreeGrafter"/>
</dbReference>
<dbReference type="Gene3D" id="1.20.1250.20">
    <property type="entry name" value="MFS general substrate transporter like domains"/>
    <property type="match status" value="1"/>
</dbReference>
<feature type="transmembrane region" description="Helical" evidence="6">
    <location>
        <begin position="325"/>
        <end position="346"/>
    </location>
</feature>
<dbReference type="PRINTS" id="PR01036">
    <property type="entry name" value="TCRTETB"/>
</dbReference>
<evidence type="ECO:0000313" key="9">
    <source>
        <dbReference type="Proteomes" id="UP000277294"/>
    </source>
</evidence>
<protein>
    <submittedName>
        <fullName evidence="8">Multidrug resistance protein 3</fullName>
    </submittedName>
</protein>
<name>A0A3P4B2T0_9BURK</name>
<dbReference type="PROSITE" id="PS50850">
    <property type="entry name" value="MFS"/>
    <property type="match status" value="1"/>
</dbReference>
<feature type="transmembrane region" description="Helical" evidence="6">
    <location>
        <begin position="453"/>
        <end position="472"/>
    </location>
</feature>
<dbReference type="SUPFAM" id="SSF103473">
    <property type="entry name" value="MFS general substrate transporter"/>
    <property type="match status" value="1"/>
</dbReference>
<organism evidence="8 9">
    <name type="scientific">Pigmentiphaga humi</name>
    <dbReference type="NCBI Taxonomy" id="2478468"/>
    <lineage>
        <taxon>Bacteria</taxon>
        <taxon>Pseudomonadati</taxon>
        <taxon>Pseudomonadota</taxon>
        <taxon>Betaproteobacteria</taxon>
        <taxon>Burkholderiales</taxon>
        <taxon>Alcaligenaceae</taxon>
        <taxon>Pigmentiphaga</taxon>
    </lineage>
</organism>